<evidence type="ECO:0000313" key="2">
    <source>
        <dbReference type="Proteomes" id="UP001590951"/>
    </source>
</evidence>
<proteinExistence type="predicted"/>
<name>A0ABR4BL67_9LECA</name>
<comment type="caution">
    <text evidence="1">The sequence shown here is derived from an EMBL/GenBank/DDBJ whole genome shotgun (WGS) entry which is preliminary data.</text>
</comment>
<evidence type="ECO:0000313" key="1">
    <source>
        <dbReference type="EMBL" id="KAL2058541.1"/>
    </source>
</evidence>
<accession>A0ABR4BL67</accession>
<dbReference type="EMBL" id="JBHFEH010000002">
    <property type="protein sequence ID" value="KAL2058541.1"/>
    <property type="molecule type" value="Genomic_DNA"/>
</dbReference>
<organism evidence="1 2">
    <name type="scientific">Lepraria finkii</name>
    <dbReference type="NCBI Taxonomy" id="1340010"/>
    <lineage>
        <taxon>Eukaryota</taxon>
        <taxon>Fungi</taxon>
        <taxon>Dikarya</taxon>
        <taxon>Ascomycota</taxon>
        <taxon>Pezizomycotina</taxon>
        <taxon>Lecanoromycetes</taxon>
        <taxon>OSLEUM clade</taxon>
        <taxon>Lecanoromycetidae</taxon>
        <taxon>Lecanorales</taxon>
        <taxon>Lecanorineae</taxon>
        <taxon>Stereocaulaceae</taxon>
        <taxon>Lepraria</taxon>
    </lineage>
</organism>
<keyword evidence="2" id="KW-1185">Reference proteome</keyword>
<reference evidence="1 2" key="1">
    <citation type="submission" date="2024-09" db="EMBL/GenBank/DDBJ databases">
        <title>Rethinking Asexuality: The Enigmatic Case of Functional Sexual Genes in Lepraria (Stereocaulaceae).</title>
        <authorList>
            <person name="Doellman M."/>
            <person name="Sun Y."/>
            <person name="Barcenas-Pena A."/>
            <person name="Lumbsch H.T."/>
            <person name="Grewe F."/>
        </authorList>
    </citation>
    <scope>NUCLEOTIDE SEQUENCE [LARGE SCALE GENOMIC DNA]</scope>
    <source>
        <strain evidence="1 2">Grewe 0041</strain>
    </source>
</reference>
<sequence length="83" mass="9573">MPRMIRRAITKIHLNPLLLPTHKNTRIALPHLTLALQYSTCITLSPPRPTSPKQLELPSMPQRHLRTFLQRNFHNSGGTIIEF</sequence>
<protein>
    <submittedName>
        <fullName evidence="1">Uncharacterized protein</fullName>
    </submittedName>
</protein>
<dbReference type="Proteomes" id="UP001590951">
    <property type="component" value="Unassembled WGS sequence"/>
</dbReference>
<gene>
    <name evidence="1" type="ORF">ABVK25_001269</name>
</gene>